<dbReference type="Proteomes" id="UP000790709">
    <property type="component" value="Unassembled WGS sequence"/>
</dbReference>
<dbReference type="EMBL" id="MU266697">
    <property type="protein sequence ID" value="KAH7919079.1"/>
    <property type="molecule type" value="Genomic_DNA"/>
</dbReference>
<proteinExistence type="predicted"/>
<gene>
    <name evidence="1" type="ORF">BV22DRAFT_1134104</name>
</gene>
<accession>A0ACB8B0L4</accession>
<keyword evidence="2" id="KW-1185">Reference proteome</keyword>
<comment type="caution">
    <text evidence="1">The sequence shown here is derived from an EMBL/GenBank/DDBJ whole genome shotgun (WGS) entry which is preliminary data.</text>
</comment>
<name>A0ACB8B0L4_9AGAM</name>
<organism evidence="1 2">
    <name type="scientific">Leucogyrophana mollusca</name>
    <dbReference type="NCBI Taxonomy" id="85980"/>
    <lineage>
        <taxon>Eukaryota</taxon>
        <taxon>Fungi</taxon>
        <taxon>Dikarya</taxon>
        <taxon>Basidiomycota</taxon>
        <taxon>Agaricomycotina</taxon>
        <taxon>Agaricomycetes</taxon>
        <taxon>Agaricomycetidae</taxon>
        <taxon>Boletales</taxon>
        <taxon>Boletales incertae sedis</taxon>
        <taxon>Leucogyrophana</taxon>
    </lineage>
</organism>
<sequence length="81" mass="9294">MSTTSTPVPTNTTADGPSNAIVIPSSPVNVMDNDAKLWEMKRQQDEEFKRKRQQLCKKQRKEVEEQKAYVAEQQVLCEVQQ</sequence>
<evidence type="ECO:0000313" key="1">
    <source>
        <dbReference type="EMBL" id="KAH7919079.1"/>
    </source>
</evidence>
<evidence type="ECO:0000313" key="2">
    <source>
        <dbReference type="Proteomes" id="UP000790709"/>
    </source>
</evidence>
<reference evidence="1" key="1">
    <citation type="journal article" date="2021" name="New Phytol.">
        <title>Evolutionary innovations through gain and loss of genes in the ectomycorrhizal Boletales.</title>
        <authorList>
            <person name="Wu G."/>
            <person name="Miyauchi S."/>
            <person name="Morin E."/>
            <person name="Kuo A."/>
            <person name="Drula E."/>
            <person name="Varga T."/>
            <person name="Kohler A."/>
            <person name="Feng B."/>
            <person name="Cao Y."/>
            <person name="Lipzen A."/>
            <person name="Daum C."/>
            <person name="Hundley H."/>
            <person name="Pangilinan J."/>
            <person name="Johnson J."/>
            <person name="Barry K."/>
            <person name="LaButti K."/>
            <person name="Ng V."/>
            <person name="Ahrendt S."/>
            <person name="Min B."/>
            <person name="Choi I.G."/>
            <person name="Park H."/>
            <person name="Plett J.M."/>
            <person name="Magnuson J."/>
            <person name="Spatafora J.W."/>
            <person name="Nagy L.G."/>
            <person name="Henrissat B."/>
            <person name="Grigoriev I.V."/>
            <person name="Yang Z.L."/>
            <person name="Xu J."/>
            <person name="Martin F.M."/>
        </authorList>
    </citation>
    <scope>NUCLEOTIDE SEQUENCE</scope>
    <source>
        <strain evidence="1">KUC20120723A-06</strain>
    </source>
</reference>
<protein>
    <submittedName>
        <fullName evidence="1">Uncharacterized protein</fullName>
    </submittedName>
</protein>